<proteinExistence type="predicted"/>
<name>A0A5N7CYT5_9EURO</name>
<gene>
    <name evidence="1" type="ORF">BDV37DRAFT_260698</name>
</gene>
<evidence type="ECO:0000313" key="2">
    <source>
        <dbReference type="Proteomes" id="UP000325579"/>
    </source>
</evidence>
<dbReference type="AlphaFoldDB" id="A0A5N7CYT5"/>
<feature type="non-terminal residue" evidence="1">
    <location>
        <position position="159"/>
    </location>
</feature>
<sequence>MQPSDFPDRFRPWFLNSPTNTIYSNIQRNPTEHSLNRGIPLTYPTMQLNICSHLQHRGSHHCQCMPLTMPHGCPYTCMALSTLRSPWLLQRNQYYLCNPEYTTTVPDEPGTYWDQRFHPVWHTTYLPGCIAEALQQLLVTVLRFTVYAPRSVILSVTKS</sequence>
<dbReference type="RefSeq" id="XP_031936683.1">
    <property type="nucleotide sequence ID" value="XM_032083256.1"/>
</dbReference>
<accession>A0A5N7CYT5</accession>
<dbReference type="EMBL" id="ML736835">
    <property type="protein sequence ID" value="KAE8399364.1"/>
    <property type="molecule type" value="Genomic_DNA"/>
</dbReference>
<dbReference type="OrthoDB" id="10538865at2759"/>
<reference evidence="1 2" key="1">
    <citation type="submission" date="2019-04" db="EMBL/GenBank/DDBJ databases">
        <authorList>
            <consortium name="DOE Joint Genome Institute"/>
            <person name="Mondo S."/>
            <person name="Kjaerbolling I."/>
            <person name="Vesth T."/>
            <person name="Frisvad J.C."/>
            <person name="Nybo J.L."/>
            <person name="Theobald S."/>
            <person name="Kildgaard S."/>
            <person name="Isbrandt T."/>
            <person name="Kuo A."/>
            <person name="Sato A."/>
            <person name="Lyhne E.K."/>
            <person name="Kogle M.E."/>
            <person name="Wiebenga A."/>
            <person name="Kun R.S."/>
            <person name="Lubbers R.J."/>
            <person name="Makela M.R."/>
            <person name="Barry K."/>
            <person name="Chovatia M."/>
            <person name="Clum A."/>
            <person name="Daum C."/>
            <person name="Haridas S."/>
            <person name="He G."/>
            <person name="LaButti K."/>
            <person name="Lipzen A."/>
            <person name="Riley R."/>
            <person name="Salamov A."/>
            <person name="Simmons B.A."/>
            <person name="Magnuson J.K."/>
            <person name="Henrissat B."/>
            <person name="Mortensen U.H."/>
            <person name="Larsen T.O."/>
            <person name="Devries R.P."/>
            <person name="Grigoriev I.V."/>
            <person name="Machida M."/>
            <person name="Baker S.E."/>
            <person name="Andersen M.R."/>
            <person name="Cantor M.N."/>
            <person name="Hua S.X."/>
        </authorList>
    </citation>
    <scope>NUCLEOTIDE SEQUENCE [LARGE SCALE GENOMIC DNA]</scope>
    <source>
        <strain evidence="1 2">CBS 119388</strain>
    </source>
</reference>
<evidence type="ECO:0000313" key="1">
    <source>
        <dbReference type="EMBL" id="KAE8399364.1"/>
    </source>
</evidence>
<dbReference type="Proteomes" id="UP000325579">
    <property type="component" value="Unassembled WGS sequence"/>
</dbReference>
<protein>
    <submittedName>
        <fullName evidence="1">Uncharacterized protein</fullName>
    </submittedName>
</protein>
<organism evidence="1 2">
    <name type="scientific">Aspergillus pseudonomiae</name>
    <dbReference type="NCBI Taxonomy" id="1506151"/>
    <lineage>
        <taxon>Eukaryota</taxon>
        <taxon>Fungi</taxon>
        <taxon>Dikarya</taxon>
        <taxon>Ascomycota</taxon>
        <taxon>Pezizomycotina</taxon>
        <taxon>Eurotiomycetes</taxon>
        <taxon>Eurotiomycetidae</taxon>
        <taxon>Eurotiales</taxon>
        <taxon>Aspergillaceae</taxon>
        <taxon>Aspergillus</taxon>
        <taxon>Aspergillus subgen. Circumdati</taxon>
    </lineage>
</organism>
<dbReference type="GeneID" id="43667947"/>
<keyword evidence="2" id="KW-1185">Reference proteome</keyword>